<gene>
    <name evidence="1" type="ORF">PENANT_c003G11605</name>
</gene>
<proteinExistence type="predicted"/>
<name>A0A1V6QHP1_9EURO</name>
<evidence type="ECO:0000313" key="1">
    <source>
        <dbReference type="EMBL" id="OQD88741.1"/>
    </source>
</evidence>
<dbReference type="Proteomes" id="UP000191672">
    <property type="component" value="Unassembled WGS sequence"/>
</dbReference>
<keyword evidence="2" id="KW-1185">Reference proteome</keyword>
<dbReference type="EMBL" id="MDYN01000003">
    <property type="protein sequence ID" value="OQD88741.1"/>
    <property type="molecule type" value="Genomic_DNA"/>
</dbReference>
<accession>A0A1V6QHP1</accession>
<dbReference type="OrthoDB" id="3789175at2759"/>
<sequence length="127" mass="13783">MASSSQYTFGKFKQASSVIMAKQESPTLVGCLLDVSGSMRKVLETGRSGECAADRFHAVLRAALNIARKEQQCNSKIKMFVGAFDLDRQAGYPPTVDLCGVAKALLEGVDRDDRSGHDLLIARMRAT</sequence>
<evidence type="ECO:0000313" key="2">
    <source>
        <dbReference type="Proteomes" id="UP000191672"/>
    </source>
</evidence>
<organism evidence="1 2">
    <name type="scientific">Penicillium antarcticum</name>
    <dbReference type="NCBI Taxonomy" id="416450"/>
    <lineage>
        <taxon>Eukaryota</taxon>
        <taxon>Fungi</taxon>
        <taxon>Dikarya</taxon>
        <taxon>Ascomycota</taxon>
        <taxon>Pezizomycotina</taxon>
        <taxon>Eurotiomycetes</taxon>
        <taxon>Eurotiomycetidae</taxon>
        <taxon>Eurotiales</taxon>
        <taxon>Aspergillaceae</taxon>
        <taxon>Penicillium</taxon>
    </lineage>
</organism>
<reference evidence="2" key="1">
    <citation type="journal article" date="2017" name="Nat. Microbiol.">
        <title>Global analysis of biosynthetic gene clusters reveals vast potential of secondary metabolite production in Penicillium species.</title>
        <authorList>
            <person name="Nielsen J.C."/>
            <person name="Grijseels S."/>
            <person name="Prigent S."/>
            <person name="Ji B."/>
            <person name="Dainat J."/>
            <person name="Nielsen K.F."/>
            <person name="Frisvad J.C."/>
            <person name="Workman M."/>
            <person name="Nielsen J."/>
        </authorList>
    </citation>
    <scope>NUCLEOTIDE SEQUENCE [LARGE SCALE GENOMIC DNA]</scope>
    <source>
        <strain evidence="2">IBT 31811</strain>
    </source>
</reference>
<comment type="caution">
    <text evidence="1">The sequence shown here is derived from an EMBL/GenBank/DDBJ whole genome shotgun (WGS) entry which is preliminary data.</text>
</comment>
<dbReference type="AlphaFoldDB" id="A0A1V6QHP1"/>
<protein>
    <submittedName>
        <fullName evidence="1">Uncharacterized protein</fullName>
    </submittedName>
</protein>